<name>A0A1S3G0P7_DIPOR</name>
<dbReference type="Proteomes" id="UP000081671">
    <property type="component" value="Unplaced"/>
</dbReference>
<dbReference type="CTD" id="26953"/>
<sequence length="75" mass="8384">MAAAGSAGVPATVSEKQEFYQLLKNLINPSCMVRRQAEEIYENIPGSSSKGEGCGLYYTWTDGYRFCPWFPKEIP</sequence>
<accession>A0A1S3G0P7</accession>
<organism evidence="1 2">
    <name type="scientific">Dipodomys ordii</name>
    <name type="common">Ord's kangaroo rat</name>
    <dbReference type="NCBI Taxonomy" id="10020"/>
    <lineage>
        <taxon>Eukaryota</taxon>
        <taxon>Metazoa</taxon>
        <taxon>Chordata</taxon>
        <taxon>Craniata</taxon>
        <taxon>Vertebrata</taxon>
        <taxon>Euteleostomi</taxon>
        <taxon>Mammalia</taxon>
        <taxon>Eutheria</taxon>
        <taxon>Euarchontoglires</taxon>
        <taxon>Glires</taxon>
        <taxon>Rodentia</taxon>
        <taxon>Castorimorpha</taxon>
        <taxon>Heteromyidae</taxon>
        <taxon>Dipodomyinae</taxon>
        <taxon>Dipodomys</taxon>
    </lineage>
</organism>
<reference evidence="2" key="1">
    <citation type="submission" date="2025-08" db="UniProtKB">
        <authorList>
            <consortium name="RefSeq"/>
        </authorList>
    </citation>
    <scope>IDENTIFICATION</scope>
    <source>
        <tissue evidence="2">Kidney</tissue>
    </source>
</reference>
<gene>
    <name evidence="2" type="primary">Ranbp6</name>
</gene>
<proteinExistence type="predicted"/>
<dbReference type="RefSeq" id="XP_012881874.1">
    <property type="nucleotide sequence ID" value="XM_013026420.1"/>
</dbReference>
<evidence type="ECO:0000313" key="1">
    <source>
        <dbReference type="Proteomes" id="UP000081671"/>
    </source>
</evidence>
<keyword evidence="1" id="KW-1185">Reference proteome</keyword>
<dbReference type="GeneID" id="105993224"/>
<evidence type="ECO:0000313" key="2">
    <source>
        <dbReference type="RefSeq" id="XP_012881874.1"/>
    </source>
</evidence>
<dbReference type="OrthoDB" id="543373at2759"/>
<dbReference type="AlphaFoldDB" id="A0A1S3G0P7"/>
<protein>
    <submittedName>
        <fullName evidence="2">Ran-binding protein 6 isoform X4</fullName>
    </submittedName>
</protein>